<accession>A0A371E0K0</accession>
<dbReference type="InterPro" id="IPR028203">
    <property type="entry name" value="PSII_CF48-like_dom"/>
</dbReference>
<comment type="caution">
    <text evidence="4">The sequence shown here is derived from an EMBL/GenBank/DDBJ whole genome shotgun (WGS) entry which is preliminary data.</text>
</comment>
<dbReference type="EMBL" id="QJKJ01017634">
    <property type="protein sequence ID" value="RDX58302.1"/>
    <property type="molecule type" value="Genomic_DNA"/>
</dbReference>
<keyword evidence="1" id="KW-0602">Photosynthesis</keyword>
<evidence type="ECO:0000259" key="3">
    <source>
        <dbReference type="Pfam" id="PF14870"/>
    </source>
</evidence>
<dbReference type="PANTHER" id="PTHR47199">
    <property type="entry name" value="PHOTOSYSTEM II STABILITY/ASSEMBLY FACTOR HCF136, CHLOROPLASTIC"/>
    <property type="match status" value="1"/>
</dbReference>
<dbReference type="Pfam" id="PF14870">
    <property type="entry name" value="PSII_BNR"/>
    <property type="match status" value="1"/>
</dbReference>
<evidence type="ECO:0000256" key="1">
    <source>
        <dbReference type="ARBA" id="ARBA00022531"/>
    </source>
</evidence>
<dbReference type="Proteomes" id="UP000257109">
    <property type="component" value="Unassembled WGS sequence"/>
</dbReference>
<feature type="domain" description="Photosynthesis system II assembly factor Ycf48/Hcf136-like" evidence="3">
    <location>
        <begin position="68"/>
        <end position="385"/>
    </location>
</feature>
<dbReference type="PANTHER" id="PTHR47199:SF2">
    <property type="entry name" value="PHOTOSYSTEM II STABILITY_ASSEMBLY FACTOR HCF136, CHLOROPLASTIC"/>
    <property type="match status" value="1"/>
</dbReference>
<evidence type="ECO:0000256" key="2">
    <source>
        <dbReference type="ARBA" id="ARBA00023276"/>
    </source>
</evidence>
<proteinExistence type="predicted"/>
<evidence type="ECO:0000313" key="5">
    <source>
        <dbReference type="Proteomes" id="UP000257109"/>
    </source>
</evidence>
<organism evidence="4 5">
    <name type="scientific">Mucuna pruriens</name>
    <name type="common">Velvet bean</name>
    <name type="synonym">Dolichos pruriens</name>
    <dbReference type="NCBI Taxonomy" id="157652"/>
    <lineage>
        <taxon>Eukaryota</taxon>
        <taxon>Viridiplantae</taxon>
        <taxon>Streptophyta</taxon>
        <taxon>Embryophyta</taxon>
        <taxon>Tracheophyta</taxon>
        <taxon>Spermatophyta</taxon>
        <taxon>Magnoliopsida</taxon>
        <taxon>eudicotyledons</taxon>
        <taxon>Gunneridae</taxon>
        <taxon>Pentapetalae</taxon>
        <taxon>rosids</taxon>
        <taxon>fabids</taxon>
        <taxon>Fabales</taxon>
        <taxon>Fabaceae</taxon>
        <taxon>Papilionoideae</taxon>
        <taxon>50 kb inversion clade</taxon>
        <taxon>NPAAA clade</taxon>
        <taxon>indigoferoid/millettioid clade</taxon>
        <taxon>Phaseoleae</taxon>
        <taxon>Mucuna</taxon>
    </lineage>
</organism>
<dbReference type="OrthoDB" id="1878471at2759"/>
<name>A0A371E0K0_MUCPR</name>
<dbReference type="STRING" id="157652.A0A371E0K0"/>
<dbReference type="NCBIfam" id="NF010237">
    <property type="entry name" value="PRK13684.1"/>
    <property type="match status" value="1"/>
</dbReference>
<dbReference type="GO" id="GO:0015979">
    <property type="term" value="P:photosynthesis"/>
    <property type="evidence" value="ECO:0007669"/>
    <property type="project" value="UniProtKB-KW"/>
</dbReference>
<gene>
    <name evidence="4" type="primary">HCF136</name>
    <name evidence="4" type="ORF">CR513_62389</name>
</gene>
<dbReference type="Gene3D" id="2.130.10.10">
    <property type="entry name" value="YVTN repeat-like/Quinoprotein amine dehydrogenase"/>
    <property type="match status" value="1"/>
</dbReference>
<dbReference type="AlphaFoldDB" id="A0A371E0K0"/>
<dbReference type="GO" id="GO:0009523">
    <property type="term" value="C:photosystem II"/>
    <property type="evidence" value="ECO:0007669"/>
    <property type="project" value="UniProtKB-KW"/>
</dbReference>
<dbReference type="SUPFAM" id="SSF110296">
    <property type="entry name" value="Oligoxyloglucan reducing end-specific cellobiohydrolase"/>
    <property type="match status" value="1"/>
</dbReference>
<reference evidence="4" key="1">
    <citation type="submission" date="2018-05" db="EMBL/GenBank/DDBJ databases">
        <title>Draft genome of Mucuna pruriens seed.</title>
        <authorList>
            <person name="Nnadi N.E."/>
            <person name="Vos R."/>
            <person name="Hasami M.H."/>
            <person name="Devisetty U.K."/>
            <person name="Aguiy J.C."/>
        </authorList>
    </citation>
    <scope>NUCLEOTIDE SEQUENCE [LARGE SCALE GENOMIC DNA]</scope>
    <source>
        <strain evidence="4">JCA_2017</strain>
    </source>
</reference>
<protein>
    <submittedName>
        <fullName evidence="4">Photosystem II stability/assembly factor HCF136, chloroplastic</fullName>
    </submittedName>
</protein>
<sequence>MATLQFTFIDSTSLFRPASPSSRTFSRNRSLIVKASSSLDFSRSRRRFIAETAAISVSLPHLPARAEETLSEWERVYLPIDPGVVLLDIAFVPDDPNHGFLLGTRQTILETKDGGNTWAPRSIPSAEDEDFNYRFNSISFKGKEGWIVGKPAILLYTADAGESWERIPLSAELPGDMVYIKATGEKSAEMVTDQGAIYVTPNRGYNWRAAVQETVSATLNRTVSSGISGASYYTGTFNTVNRSPDGRYVAVSSRGNFYLTWEPGQPFWQPHNRAVARRIQNMGWRADGGLWLLVRGGGLYLSKGTGLTEEFEEVPVQSRGFGILDVGYRSTDEAWAAGGSGILLRTTNGGKSWIRDKAADNIAANLYSVKFIDDKKGFVLGNDGVCCLNCNFVADYISMLTIHYFGESYEIKWTPCCCAKNVRRYRNKLYYCKESILSQM</sequence>
<dbReference type="InterPro" id="IPR015943">
    <property type="entry name" value="WD40/YVTN_repeat-like_dom_sf"/>
</dbReference>
<evidence type="ECO:0000313" key="4">
    <source>
        <dbReference type="EMBL" id="RDX58302.1"/>
    </source>
</evidence>
<keyword evidence="2" id="KW-0604">Photosystem II</keyword>
<keyword evidence="5" id="KW-1185">Reference proteome</keyword>